<dbReference type="InterPro" id="IPR027417">
    <property type="entry name" value="P-loop_NTPase"/>
</dbReference>
<accession>A0A0H3FHK9</accession>
<dbReference type="EMBL" id="CP002507">
    <property type="protein sequence ID" value="ADW76677.1"/>
    <property type="molecule type" value="Genomic_DNA"/>
</dbReference>
<organism evidence="1 2">
    <name type="scientific">Rahnella sp. (strain Y9602)</name>
    <dbReference type="NCBI Taxonomy" id="2703885"/>
    <lineage>
        <taxon>Bacteria</taxon>
        <taxon>Pseudomonadati</taxon>
        <taxon>Pseudomonadota</taxon>
        <taxon>Gammaproteobacteria</taxon>
        <taxon>Enterobacterales</taxon>
        <taxon>Yersiniaceae</taxon>
        <taxon>Rahnella</taxon>
    </lineage>
</organism>
<reference evidence="2" key="1">
    <citation type="submission" date="2011-01" db="EMBL/GenBank/DDBJ databases">
        <title>Complete sequence of plasmid2 of Rahnella sp. Y9602.</title>
        <authorList>
            <consortium name="US DOE Joint Genome Institute"/>
            <person name="Lucas S."/>
            <person name="Copeland A."/>
            <person name="Lapidus A."/>
            <person name="Cheng J.-F."/>
            <person name="Goodwin L."/>
            <person name="Pitluck S."/>
            <person name="Lu M."/>
            <person name="Detter J.C."/>
            <person name="Han C."/>
            <person name="Tapia R."/>
            <person name="Land M."/>
            <person name="Hauser L."/>
            <person name="Kyrpides N."/>
            <person name="Ivanova N."/>
            <person name="Ovchinnikova G."/>
            <person name="Pagani I."/>
            <person name="Sobecky P.A."/>
            <person name="Martinez R.J."/>
            <person name="Woyke T."/>
        </authorList>
    </citation>
    <scope>NUCLEOTIDE SEQUENCE [LARGE SCALE GENOMIC DNA]</scope>
    <source>
        <strain evidence="2">Y9602</strain>
        <plasmid evidence="2">pRAHAQ02</plasmid>
    </source>
</reference>
<dbReference type="Proteomes" id="UP000007257">
    <property type="component" value="Plasmid pRAHAQ02"/>
</dbReference>
<dbReference type="SUPFAM" id="SSF52540">
    <property type="entry name" value="P-loop containing nucleoside triphosphate hydrolases"/>
    <property type="match status" value="1"/>
</dbReference>
<geneLocation type="plasmid" evidence="1 2">
    <name>pRAHAQ02</name>
</geneLocation>
<dbReference type="RefSeq" id="WP_013578356.1">
    <property type="nucleotide sequence ID" value="NC_015063.1"/>
</dbReference>
<dbReference type="HOGENOM" id="CLU_064676_1_0_6"/>
<proteinExistence type="predicted"/>
<reference evidence="1 2" key="2">
    <citation type="journal article" date="2012" name="J. Bacteriol.">
        <title>Complete Genome Sequence of Rahnella sp. Strain Y9602, a Gammaproteobacterium Isolate from Metal- and Radionuclide-Contaminated Soil.</title>
        <authorList>
            <person name="Martinez R.J."/>
            <person name="Bruce D."/>
            <person name="Detter C."/>
            <person name="Goodwin L.A."/>
            <person name="Han J."/>
            <person name="Han C.S."/>
            <person name="Held B."/>
            <person name="Land M.L."/>
            <person name="Mikhailova N."/>
            <person name="Nolan M."/>
            <person name="Pennacchio L."/>
            <person name="Pitluck S."/>
            <person name="Tapia R."/>
            <person name="Woyke T."/>
            <person name="Sobecky P.A."/>
        </authorList>
    </citation>
    <scope>NUCLEOTIDE SEQUENCE [LARGE SCALE GENOMIC DNA]</scope>
    <source>
        <strain evidence="1 2">Y9602</strain>
        <plasmid evidence="1 2">pRAHAQ02</plasmid>
    </source>
</reference>
<keyword evidence="1" id="KW-0614">Plasmid</keyword>
<dbReference type="Gene3D" id="3.40.50.300">
    <property type="entry name" value="P-loop containing nucleotide triphosphate hydrolases"/>
    <property type="match status" value="1"/>
</dbReference>
<sequence>MGKTVVFAVAGSGKTTLIISKLDLKKRVLLITYTENNYRHLHSSIIARFSYFPSHITLMTYFEFLHSFCYRPFLQIQLDTRGMNFSQPPNFTNRFARSDLRHYCDQGKRLYHNRLAKLLDHWGVVPYILARIEKYYDALYVDEVQDFAGNDFNLLKTLCRVSVDILFVGDFFQHTFDTSRDGPVNRSLHEDIKRYEKQFSSAGLHIDRTTLSQTWRCSRTTCEFITRELNISIQDHSGRTSTIKLVETQAEADALHADEVKIKLFYQSHTLYGCLSQNWGASKGLDHYQDICIILSPMHWKLLTAGKLETMKPGTRNKLYVACSRARGDIYFIPENLFKRFKIKQ</sequence>
<protein>
    <submittedName>
        <fullName evidence="1">Uncharacterized protein</fullName>
    </submittedName>
</protein>
<dbReference type="KEGG" id="rah:Rahaq_5111"/>
<dbReference type="OrthoDB" id="5107704at2"/>
<gene>
    <name evidence="1" type="ordered locus">Rahaq_5111</name>
</gene>
<evidence type="ECO:0000313" key="2">
    <source>
        <dbReference type="Proteomes" id="UP000007257"/>
    </source>
</evidence>
<dbReference type="AlphaFoldDB" id="A0A0H3FHK9"/>
<name>A0A0H3FHK9_RAHSY</name>
<evidence type="ECO:0000313" key="1">
    <source>
        <dbReference type="EMBL" id="ADW76677.1"/>
    </source>
</evidence>